<dbReference type="SMART" id="SM00954">
    <property type="entry name" value="RelA_SpoT"/>
    <property type="match status" value="1"/>
</dbReference>
<name>A0A921MUK7_9MICO</name>
<feature type="domain" description="RelA/SpoT" evidence="2">
    <location>
        <begin position="69"/>
        <end position="192"/>
    </location>
</feature>
<dbReference type="Gene3D" id="1.10.287.860">
    <property type="entry name" value="Nucleotidyltransferase"/>
    <property type="match status" value="1"/>
</dbReference>
<evidence type="ECO:0000256" key="1">
    <source>
        <dbReference type="SAM" id="MobiDB-lite"/>
    </source>
</evidence>
<dbReference type="Pfam" id="PF04607">
    <property type="entry name" value="RelA_SpoT"/>
    <property type="match status" value="1"/>
</dbReference>
<evidence type="ECO:0000313" key="4">
    <source>
        <dbReference type="Proteomes" id="UP000742460"/>
    </source>
</evidence>
<dbReference type="GO" id="GO:0015969">
    <property type="term" value="P:guanosine tetraphosphate metabolic process"/>
    <property type="evidence" value="ECO:0007669"/>
    <property type="project" value="InterPro"/>
</dbReference>
<feature type="region of interest" description="Disordered" evidence="1">
    <location>
        <begin position="215"/>
        <end position="238"/>
    </location>
</feature>
<dbReference type="Proteomes" id="UP000742460">
    <property type="component" value="Unassembled WGS sequence"/>
</dbReference>
<dbReference type="AlphaFoldDB" id="A0A921MUK7"/>
<dbReference type="InterPro" id="IPR043519">
    <property type="entry name" value="NT_sf"/>
</dbReference>
<reference evidence="3" key="2">
    <citation type="submission" date="2021-09" db="EMBL/GenBank/DDBJ databases">
        <authorList>
            <person name="Gilroy R."/>
        </authorList>
    </citation>
    <scope>NUCLEOTIDE SEQUENCE</scope>
    <source>
        <strain evidence="3">ChiGjej5B5-22894</strain>
    </source>
</reference>
<dbReference type="CDD" id="cd05399">
    <property type="entry name" value="NT_Rel-Spo_like"/>
    <property type="match status" value="1"/>
</dbReference>
<gene>
    <name evidence="3" type="ORF">K8V81_04155</name>
</gene>
<evidence type="ECO:0000313" key="3">
    <source>
        <dbReference type="EMBL" id="HJG90899.1"/>
    </source>
</evidence>
<dbReference type="Gene3D" id="3.30.460.10">
    <property type="entry name" value="Beta Polymerase, domain 2"/>
    <property type="match status" value="1"/>
</dbReference>
<feature type="compositionally biased region" description="Basic and acidic residues" evidence="1">
    <location>
        <begin position="215"/>
        <end position="230"/>
    </location>
</feature>
<dbReference type="InterPro" id="IPR007685">
    <property type="entry name" value="RelA_SpoT"/>
</dbReference>
<reference evidence="3" key="1">
    <citation type="journal article" date="2021" name="PeerJ">
        <title>Extensive microbial diversity within the chicken gut microbiome revealed by metagenomics and culture.</title>
        <authorList>
            <person name="Gilroy R."/>
            <person name="Ravi A."/>
            <person name="Getino M."/>
            <person name="Pursley I."/>
            <person name="Horton D.L."/>
            <person name="Alikhan N.F."/>
            <person name="Baker D."/>
            <person name="Gharbi K."/>
            <person name="Hall N."/>
            <person name="Watson M."/>
            <person name="Adriaenssens E.M."/>
            <person name="Foster-Nyarko E."/>
            <person name="Jarju S."/>
            <person name="Secka A."/>
            <person name="Antonio M."/>
            <person name="Oren A."/>
            <person name="Chaudhuri R.R."/>
            <person name="La Ragione R."/>
            <person name="Hildebrand F."/>
            <person name="Pallen M.J."/>
        </authorList>
    </citation>
    <scope>NUCLEOTIDE SEQUENCE</scope>
    <source>
        <strain evidence="3">ChiGjej5B5-22894</strain>
    </source>
</reference>
<sequence>MVATRQQALAAPGMDQEQLAAQMKQLHDEFVQLRMHYQFGIDEVETKVNILRQEFELIHDYSPIEHVRSRLKSTESLIEKAVRTGGEMTLPAIRERVTDIAGIRITCSFVSDVYWIAEMLSRHQDLEVLAVKDYIASPKPNGYRSLHLIVQVPVYLSQHTEMVPVELQLRTIAMDFWASTEHKLSYKYRKNLPARLQEELDDAARVAADLDQRMERLRGDIRPMPERPDPEGGSPVGP</sequence>
<evidence type="ECO:0000259" key="2">
    <source>
        <dbReference type="SMART" id="SM00954"/>
    </source>
</evidence>
<dbReference type="InterPro" id="IPR052366">
    <property type="entry name" value="GTP_Pyrophosphokinase"/>
</dbReference>
<dbReference type="PANTHER" id="PTHR47837">
    <property type="entry name" value="GTP PYROPHOSPHOKINASE YJBM"/>
    <property type="match status" value="1"/>
</dbReference>
<organism evidence="3 4">
    <name type="scientific">Brachybacterium massiliense</name>
    <dbReference type="NCBI Taxonomy" id="1755098"/>
    <lineage>
        <taxon>Bacteria</taxon>
        <taxon>Bacillati</taxon>
        <taxon>Actinomycetota</taxon>
        <taxon>Actinomycetes</taxon>
        <taxon>Micrococcales</taxon>
        <taxon>Dermabacteraceae</taxon>
        <taxon>Brachybacterium</taxon>
    </lineage>
</organism>
<dbReference type="EMBL" id="DYUE01000106">
    <property type="protein sequence ID" value="HJG90899.1"/>
    <property type="molecule type" value="Genomic_DNA"/>
</dbReference>
<proteinExistence type="predicted"/>
<dbReference type="PANTHER" id="PTHR47837:SF2">
    <property type="entry name" value="GTP PYROPHOSPHOKINASE YWAC"/>
    <property type="match status" value="1"/>
</dbReference>
<comment type="caution">
    <text evidence="3">The sequence shown here is derived from an EMBL/GenBank/DDBJ whole genome shotgun (WGS) entry which is preliminary data.</text>
</comment>
<protein>
    <submittedName>
        <fullName evidence="3">GTP pyrophosphokinase family protein</fullName>
    </submittedName>
</protein>
<accession>A0A921MUK7</accession>
<dbReference type="SUPFAM" id="SSF81301">
    <property type="entry name" value="Nucleotidyltransferase"/>
    <property type="match status" value="1"/>
</dbReference>